<sequence>MKKVLNEVGYVLVYGIWYLLSLLPMRLLYVLSDLLYLIMAYILRYRHRVIWKNLSSSFPEKSHEELVKIEKDFYHWFCDYLVETIKLMTMSKKQLMRRMQFTGVGKLNEVLAQGQSCAIYLGHYCNWEWISSLPLWLTGQTQCCQLYHPLENKCFDYLFRYVRERQNALCIPMQESLRKILSYEQQHQTVVVGYIADQVPLWHNIHHWVDFLHHDTPVLTGAERIVKKTNQVCFYGDMRRVNRGYYQCEMRMMTENPRHCGEWEITNLYFKLLEETIQRQPALWLWSHNRWKRTRAEYNSRFPEQASKNKNASSSQEVVKLKV</sequence>
<dbReference type="OrthoDB" id="9801955at2"/>
<keyword evidence="8" id="KW-1133">Transmembrane helix</keyword>
<evidence type="ECO:0000256" key="4">
    <source>
        <dbReference type="ARBA" id="ARBA00022679"/>
    </source>
</evidence>
<name>A0A2N6QTF7_9BACT</name>
<evidence type="ECO:0000256" key="7">
    <source>
        <dbReference type="SAM" id="MobiDB-lite"/>
    </source>
</evidence>
<accession>A0A2N6QTF7</accession>
<proteinExistence type="predicted"/>
<keyword evidence="3" id="KW-0997">Cell inner membrane</keyword>
<gene>
    <name evidence="9" type="ORF">CJ231_00325</name>
</gene>
<keyword evidence="6" id="KW-0012">Acyltransferase</keyword>
<organism evidence="9 10">
    <name type="scientific">Hoylesella buccalis</name>
    <dbReference type="NCBI Taxonomy" id="28127"/>
    <lineage>
        <taxon>Bacteria</taxon>
        <taxon>Pseudomonadati</taxon>
        <taxon>Bacteroidota</taxon>
        <taxon>Bacteroidia</taxon>
        <taxon>Bacteroidales</taxon>
        <taxon>Prevotellaceae</taxon>
        <taxon>Hoylesella</taxon>
    </lineage>
</organism>
<feature type="region of interest" description="Disordered" evidence="7">
    <location>
        <begin position="303"/>
        <end position="323"/>
    </location>
</feature>
<keyword evidence="4 9" id="KW-0808">Transferase</keyword>
<keyword evidence="5 8" id="KW-0472">Membrane</keyword>
<keyword evidence="8" id="KW-0812">Transmembrane</keyword>
<comment type="subcellular location">
    <subcellularLocation>
        <location evidence="1">Cell inner membrane</location>
    </subcellularLocation>
</comment>
<dbReference type="EMBL" id="PNGJ01000001">
    <property type="protein sequence ID" value="PMC25299.1"/>
    <property type="molecule type" value="Genomic_DNA"/>
</dbReference>
<evidence type="ECO:0000256" key="6">
    <source>
        <dbReference type="ARBA" id="ARBA00023315"/>
    </source>
</evidence>
<feature type="transmembrane region" description="Helical" evidence="8">
    <location>
        <begin position="16"/>
        <end position="43"/>
    </location>
</feature>
<evidence type="ECO:0000313" key="9">
    <source>
        <dbReference type="EMBL" id="PMC25299.1"/>
    </source>
</evidence>
<dbReference type="Pfam" id="PF03279">
    <property type="entry name" value="Lip_A_acyltrans"/>
    <property type="match status" value="1"/>
</dbReference>
<feature type="compositionally biased region" description="Polar residues" evidence="7">
    <location>
        <begin position="306"/>
        <end position="317"/>
    </location>
</feature>
<keyword evidence="2" id="KW-1003">Cell membrane</keyword>
<dbReference type="GO" id="GO:0009247">
    <property type="term" value="P:glycolipid biosynthetic process"/>
    <property type="evidence" value="ECO:0007669"/>
    <property type="project" value="UniProtKB-ARBA"/>
</dbReference>
<dbReference type="Proteomes" id="UP000235564">
    <property type="component" value="Unassembled WGS sequence"/>
</dbReference>
<evidence type="ECO:0000256" key="2">
    <source>
        <dbReference type="ARBA" id="ARBA00022475"/>
    </source>
</evidence>
<dbReference type="CDD" id="cd07984">
    <property type="entry name" value="LPLAT_LABLAT-like"/>
    <property type="match status" value="1"/>
</dbReference>
<dbReference type="GO" id="GO:0016746">
    <property type="term" value="F:acyltransferase activity"/>
    <property type="evidence" value="ECO:0007669"/>
    <property type="project" value="UniProtKB-KW"/>
</dbReference>
<dbReference type="PANTHER" id="PTHR30606:SF10">
    <property type="entry name" value="PHOSPHATIDYLINOSITOL MANNOSIDE ACYLTRANSFERASE"/>
    <property type="match status" value="1"/>
</dbReference>
<evidence type="ECO:0000256" key="3">
    <source>
        <dbReference type="ARBA" id="ARBA00022519"/>
    </source>
</evidence>
<evidence type="ECO:0000313" key="10">
    <source>
        <dbReference type="Proteomes" id="UP000235564"/>
    </source>
</evidence>
<reference evidence="9 10" key="1">
    <citation type="submission" date="2017-09" db="EMBL/GenBank/DDBJ databases">
        <title>Bacterial strain isolated from the female urinary microbiota.</title>
        <authorList>
            <person name="Thomas-White K."/>
            <person name="Kumar N."/>
            <person name="Forster S."/>
            <person name="Putonti C."/>
            <person name="Lawley T."/>
            <person name="Wolfe A.J."/>
        </authorList>
    </citation>
    <scope>NUCLEOTIDE SEQUENCE [LARGE SCALE GENOMIC DNA]</scope>
    <source>
        <strain evidence="9 10">UMB0536</strain>
    </source>
</reference>
<evidence type="ECO:0000256" key="8">
    <source>
        <dbReference type="SAM" id="Phobius"/>
    </source>
</evidence>
<dbReference type="GO" id="GO:0005886">
    <property type="term" value="C:plasma membrane"/>
    <property type="evidence" value="ECO:0007669"/>
    <property type="project" value="UniProtKB-SubCell"/>
</dbReference>
<evidence type="ECO:0000256" key="5">
    <source>
        <dbReference type="ARBA" id="ARBA00023136"/>
    </source>
</evidence>
<dbReference type="PANTHER" id="PTHR30606">
    <property type="entry name" value="LIPID A BIOSYNTHESIS LAUROYL ACYLTRANSFERASE"/>
    <property type="match status" value="1"/>
</dbReference>
<dbReference type="AlphaFoldDB" id="A0A2N6QTF7"/>
<dbReference type="RefSeq" id="WP_102696236.1">
    <property type="nucleotide sequence ID" value="NZ_CAUPNR010000018.1"/>
</dbReference>
<protein>
    <submittedName>
        <fullName evidence="9">Acetyltransferase</fullName>
    </submittedName>
</protein>
<evidence type="ECO:0000256" key="1">
    <source>
        <dbReference type="ARBA" id="ARBA00004533"/>
    </source>
</evidence>
<dbReference type="InterPro" id="IPR004960">
    <property type="entry name" value="LipA_acyltrans"/>
</dbReference>
<comment type="caution">
    <text evidence="9">The sequence shown here is derived from an EMBL/GenBank/DDBJ whole genome shotgun (WGS) entry which is preliminary data.</text>
</comment>